<evidence type="ECO:0000313" key="3">
    <source>
        <dbReference type="RefSeq" id="XP_056861935.1"/>
    </source>
</evidence>
<dbReference type="Proteomes" id="UP000504610">
    <property type="component" value="Chromosome 3"/>
</dbReference>
<dbReference type="Pfam" id="PF11926">
    <property type="entry name" value="DUF3444"/>
    <property type="match status" value="2"/>
</dbReference>
<dbReference type="RefSeq" id="XP_056861936.1">
    <property type="nucleotide sequence ID" value="XM_057005956.1"/>
</dbReference>
<evidence type="ECO:0000259" key="1">
    <source>
        <dbReference type="Pfam" id="PF11926"/>
    </source>
</evidence>
<dbReference type="OrthoDB" id="1054180at2759"/>
<reference evidence="3 4" key="2">
    <citation type="submission" date="2025-04" db="UniProtKB">
        <authorList>
            <consortium name="RefSeq"/>
        </authorList>
    </citation>
    <scope>IDENTIFICATION</scope>
    <source>
        <tissue evidence="3 4">Leaf</tissue>
    </source>
</reference>
<evidence type="ECO:0000313" key="2">
    <source>
        <dbReference type="Proteomes" id="UP000504610"/>
    </source>
</evidence>
<dbReference type="PANTHER" id="PTHR45089">
    <property type="entry name" value="DNAJ HEAT SHOCK AMINO-TERMINAL DOMAIN PROTEIN-RELATED"/>
    <property type="match status" value="1"/>
</dbReference>
<gene>
    <name evidence="3 4" type="primary">LOC108845584</name>
</gene>
<feature type="domain" description="DUF3444" evidence="1">
    <location>
        <begin position="190"/>
        <end position="394"/>
    </location>
</feature>
<name>A0A9W3DDI7_RAPSA</name>
<dbReference type="AlphaFoldDB" id="A0A9W3DDI7"/>
<dbReference type="InterPro" id="IPR024593">
    <property type="entry name" value="DUF3444"/>
</dbReference>
<feature type="domain" description="DUF3444" evidence="1">
    <location>
        <begin position="433"/>
        <end position="647"/>
    </location>
</feature>
<proteinExistence type="predicted"/>
<dbReference type="RefSeq" id="XP_056861935.1">
    <property type="nucleotide sequence ID" value="XM_057005955.1"/>
</dbReference>
<dbReference type="PANTHER" id="PTHR45089:SF50">
    <property type="entry name" value="DNAJ HEAT SHOCK AMINO-TERMINAL DOMAIN PROTEIN-RELATED"/>
    <property type="match status" value="1"/>
</dbReference>
<evidence type="ECO:0000313" key="4">
    <source>
        <dbReference type="RefSeq" id="XP_056861936.1"/>
    </source>
</evidence>
<reference evidence="2" key="1">
    <citation type="journal article" date="2019" name="Database">
        <title>The radish genome database (RadishGD): an integrated information resource for radish genomics.</title>
        <authorList>
            <person name="Yu H.J."/>
            <person name="Baek S."/>
            <person name="Lee Y.J."/>
            <person name="Cho A."/>
            <person name="Mun J.H."/>
        </authorList>
    </citation>
    <scope>NUCLEOTIDE SEQUENCE [LARGE SCALE GENOMIC DNA]</scope>
    <source>
        <strain evidence="2">cv. WK10039</strain>
    </source>
</reference>
<protein>
    <submittedName>
        <fullName evidence="3 4">Uncharacterized protein LOC108845584</fullName>
    </submittedName>
</protein>
<keyword evidence="2" id="KW-1185">Reference proteome</keyword>
<organism evidence="2 3">
    <name type="scientific">Raphanus sativus</name>
    <name type="common">Radish</name>
    <name type="synonym">Raphanus raphanistrum var. sativus</name>
    <dbReference type="NCBI Taxonomy" id="3726"/>
    <lineage>
        <taxon>Eukaryota</taxon>
        <taxon>Viridiplantae</taxon>
        <taxon>Streptophyta</taxon>
        <taxon>Embryophyta</taxon>
        <taxon>Tracheophyta</taxon>
        <taxon>Spermatophyta</taxon>
        <taxon>Magnoliopsida</taxon>
        <taxon>eudicotyledons</taxon>
        <taxon>Gunneridae</taxon>
        <taxon>Pentapetalae</taxon>
        <taxon>rosids</taxon>
        <taxon>malvids</taxon>
        <taxon>Brassicales</taxon>
        <taxon>Brassicaceae</taxon>
        <taxon>Brassiceae</taxon>
        <taxon>Raphanus</taxon>
    </lineage>
</organism>
<accession>A0A9W3DDI7</accession>
<sequence length="667" mass="76193">MNLTINGVTETWIKGTTSSDPTPSSVIPKFWTTCPFCSVCYRLHRSSVCKQTRCRSCNKEFTARERPLQGLSSKDSSIKGVLSQILRETQQRHPVAPSSSGPSFWTTCRNCGCRHRFLRVYLDKWFVCPSCKEETIAMEVLSSSGEVVFNKQFEDFRSHCKKEATSVSEKQSSPAVKVVGEKRKREEFAADLKFNDFDKLREEANFAVGQVWALYDTADKVPRQYALIRKVFSVPSFGLRITYLEPDPDDENEIQWFEQDLPVSAGKFRLGSSVNTKDRSLFSHVTHSNEEGSNDPGHFTVYPREGETWALFKNWDINWSSKPDSHRKYEYEFVQILQDYCTYGVGVSIAFLHKAKGFASVFFRMGTGDTDKFCMLPHCLYRFSHRIPSFKLTGVDVKGLPKYAYELDQAALPATIEEVTVPSHLLADYAPPKPEALSFPINGKVFQTGQIWSYVGCDDNNMPRDYCRIHKISVTQTFEQAPVYKIISFRLKAKPLPGEVIQWWEKKMPVGCGTFLVSKVHVALSPDNFSHLMVVPQTSTEGDEYTILPKIGQVWAIHRFWTGCIDETYEELVIVEVLDDDALDYYKVLALEPALQFNEDERKKRVFRAAESRPRDFDDGDEAMFTIPKSKMLRFSHQITATRVNEEIDGELKELFELDSTAVPPVL</sequence>
<dbReference type="KEGG" id="rsz:108845584"/>
<dbReference type="GeneID" id="108845584"/>